<dbReference type="SUPFAM" id="SSF53335">
    <property type="entry name" value="S-adenosyl-L-methionine-dependent methyltransferases"/>
    <property type="match status" value="1"/>
</dbReference>
<dbReference type="InterPro" id="IPR025799">
    <property type="entry name" value="Arg_MeTrfase"/>
</dbReference>
<dbReference type="EMBL" id="CALTRL010005054">
    <property type="protein sequence ID" value="CAH7683962.1"/>
    <property type="molecule type" value="Genomic_DNA"/>
</dbReference>
<dbReference type="GO" id="GO:0005634">
    <property type="term" value="C:nucleus"/>
    <property type="evidence" value="ECO:0007669"/>
    <property type="project" value="TreeGrafter"/>
</dbReference>
<gene>
    <name evidence="3" type="ORF">PPACK8108_LOCUS17828</name>
</gene>
<name>A0AAV0BA97_PHAPC</name>
<evidence type="ECO:0000259" key="2">
    <source>
        <dbReference type="Pfam" id="PF17286"/>
    </source>
</evidence>
<dbReference type="Pfam" id="PF17286">
    <property type="entry name" value="PRMT5_C"/>
    <property type="match status" value="1"/>
</dbReference>
<accession>A0AAV0BA97</accession>
<keyword evidence="4" id="KW-1185">Reference proteome</keyword>
<dbReference type="GO" id="GO:0005829">
    <property type="term" value="C:cytosol"/>
    <property type="evidence" value="ECO:0007669"/>
    <property type="project" value="TreeGrafter"/>
</dbReference>
<protein>
    <submittedName>
        <fullName evidence="3">Protein arginine N-methyltransferase</fullName>
    </submittedName>
</protein>
<dbReference type="InterPro" id="IPR035248">
    <property type="entry name" value="PRMT5_C"/>
</dbReference>
<evidence type="ECO:0000313" key="4">
    <source>
        <dbReference type="Proteomes" id="UP001153365"/>
    </source>
</evidence>
<comment type="caution">
    <text evidence="3">The sequence shown here is derived from an EMBL/GenBank/DDBJ whole genome shotgun (WGS) entry which is preliminary data.</text>
</comment>
<organism evidence="3 4">
    <name type="scientific">Phakopsora pachyrhizi</name>
    <name type="common">Asian soybean rust disease fungus</name>
    <dbReference type="NCBI Taxonomy" id="170000"/>
    <lineage>
        <taxon>Eukaryota</taxon>
        <taxon>Fungi</taxon>
        <taxon>Dikarya</taxon>
        <taxon>Basidiomycota</taxon>
        <taxon>Pucciniomycotina</taxon>
        <taxon>Pucciniomycetes</taxon>
        <taxon>Pucciniales</taxon>
        <taxon>Phakopsoraceae</taxon>
        <taxon>Phakopsora</taxon>
    </lineage>
</organism>
<evidence type="ECO:0000256" key="1">
    <source>
        <dbReference type="ARBA" id="ARBA00022691"/>
    </source>
</evidence>
<dbReference type="GO" id="GO:0016274">
    <property type="term" value="F:protein-arginine N-methyltransferase activity"/>
    <property type="evidence" value="ECO:0007669"/>
    <property type="project" value="InterPro"/>
</dbReference>
<feature type="non-terminal residue" evidence="3">
    <location>
        <position position="81"/>
    </location>
</feature>
<dbReference type="InterPro" id="IPR029063">
    <property type="entry name" value="SAM-dependent_MTases_sf"/>
</dbReference>
<dbReference type="PANTHER" id="PTHR10738">
    <property type="entry name" value="PROTEIN ARGININE N-METHYLTRANSFERASE 5"/>
    <property type="match status" value="1"/>
</dbReference>
<dbReference type="AlphaFoldDB" id="A0AAV0BA97"/>
<dbReference type="GO" id="GO:0006355">
    <property type="term" value="P:regulation of DNA-templated transcription"/>
    <property type="evidence" value="ECO:0007669"/>
    <property type="project" value="TreeGrafter"/>
</dbReference>
<reference evidence="3" key="1">
    <citation type="submission" date="2022-06" db="EMBL/GenBank/DDBJ databases">
        <authorList>
            <consortium name="SYNGENTA / RWTH Aachen University"/>
        </authorList>
    </citation>
    <scope>NUCLEOTIDE SEQUENCE</scope>
</reference>
<evidence type="ECO:0000313" key="3">
    <source>
        <dbReference type="EMBL" id="CAH7683962.1"/>
    </source>
</evidence>
<feature type="non-terminal residue" evidence="3">
    <location>
        <position position="1"/>
    </location>
</feature>
<dbReference type="Proteomes" id="UP001153365">
    <property type="component" value="Unassembled WGS sequence"/>
</dbReference>
<feature type="domain" description="PRMT5 oligomerisation" evidence="2">
    <location>
        <begin position="3"/>
        <end position="80"/>
    </location>
</feature>
<proteinExistence type="predicted"/>
<sequence length="81" mass="9531">NFHNLRSSRLTFKIPRASVCHGLAGYFSVRLYGDVLIKTHPESKMSREMLSWFPIFFPLKEPVYCPKESKLELSIWRLTDN</sequence>
<dbReference type="PANTHER" id="PTHR10738:SF0">
    <property type="entry name" value="PROTEIN ARGININE N-METHYLTRANSFERASE 5"/>
    <property type="match status" value="1"/>
</dbReference>
<keyword evidence="1" id="KW-0949">S-adenosyl-L-methionine</keyword>
<dbReference type="Gene3D" id="2.70.160.11">
    <property type="entry name" value="Hnrnp arginine n-methyltransferase1"/>
    <property type="match status" value="1"/>
</dbReference>